<dbReference type="Proteomes" id="UP000324800">
    <property type="component" value="Unassembled WGS sequence"/>
</dbReference>
<gene>
    <name evidence="1" type="ORF">EZS28_023694</name>
</gene>
<evidence type="ECO:0000313" key="1">
    <source>
        <dbReference type="EMBL" id="KAA6380778.1"/>
    </source>
</evidence>
<dbReference type="EMBL" id="SNRW01007718">
    <property type="protein sequence ID" value="KAA6380778.1"/>
    <property type="molecule type" value="Genomic_DNA"/>
</dbReference>
<name>A0A5J4VDZ1_9EUKA</name>
<sequence>MKMGQIQKNDLQMAAIIGFVMAMYGYAIQVDCSLAVQINKYIEGTALWQHGRCFLQDLRFSVPLSLRPTILTLDTTNIIGQMGQIGTYHN</sequence>
<organism evidence="1 2">
    <name type="scientific">Streblomastix strix</name>
    <dbReference type="NCBI Taxonomy" id="222440"/>
    <lineage>
        <taxon>Eukaryota</taxon>
        <taxon>Metamonada</taxon>
        <taxon>Preaxostyla</taxon>
        <taxon>Oxymonadida</taxon>
        <taxon>Streblomastigidae</taxon>
        <taxon>Streblomastix</taxon>
    </lineage>
</organism>
<proteinExistence type="predicted"/>
<evidence type="ECO:0000313" key="2">
    <source>
        <dbReference type="Proteomes" id="UP000324800"/>
    </source>
</evidence>
<comment type="caution">
    <text evidence="1">The sequence shown here is derived from an EMBL/GenBank/DDBJ whole genome shotgun (WGS) entry which is preliminary data.</text>
</comment>
<dbReference type="AlphaFoldDB" id="A0A5J4VDZ1"/>
<reference evidence="1 2" key="1">
    <citation type="submission" date="2019-03" db="EMBL/GenBank/DDBJ databases">
        <title>Single cell metagenomics reveals metabolic interactions within the superorganism composed of flagellate Streblomastix strix and complex community of Bacteroidetes bacteria on its surface.</title>
        <authorList>
            <person name="Treitli S.C."/>
            <person name="Kolisko M."/>
            <person name="Husnik F."/>
            <person name="Keeling P."/>
            <person name="Hampl V."/>
        </authorList>
    </citation>
    <scope>NUCLEOTIDE SEQUENCE [LARGE SCALE GENOMIC DNA]</scope>
    <source>
        <strain evidence="1">ST1C</strain>
    </source>
</reference>
<protein>
    <submittedName>
        <fullName evidence="1">Uncharacterized protein</fullName>
    </submittedName>
</protein>
<accession>A0A5J4VDZ1</accession>